<dbReference type="InterPro" id="IPR008972">
    <property type="entry name" value="Cupredoxin"/>
</dbReference>
<dbReference type="EMBL" id="WHUW01000003">
    <property type="protein sequence ID" value="KAF8448744.1"/>
    <property type="molecule type" value="Genomic_DNA"/>
</dbReference>
<keyword evidence="3" id="KW-1185">Reference proteome</keyword>
<reference evidence="2" key="1">
    <citation type="submission" date="2019-10" db="EMBL/GenBank/DDBJ databases">
        <authorList>
            <consortium name="DOE Joint Genome Institute"/>
            <person name="Kuo A."/>
            <person name="Miyauchi S."/>
            <person name="Kiss E."/>
            <person name="Drula E."/>
            <person name="Kohler A."/>
            <person name="Sanchez-Garcia M."/>
            <person name="Andreopoulos B."/>
            <person name="Barry K.W."/>
            <person name="Bonito G."/>
            <person name="Buee M."/>
            <person name="Carver A."/>
            <person name="Chen C."/>
            <person name="Cichocki N."/>
            <person name="Clum A."/>
            <person name="Culley D."/>
            <person name="Crous P.W."/>
            <person name="Fauchery L."/>
            <person name="Girlanda M."/>
            <person name="Hayes R."/>
            <person name="Keri Z."/>
            <person name="LaButti K."/>
            <person name="Lipzen A."/>
            <person name="Lombard V."/>
            <person name="Magnuson J."/>
            <person name="Maillard F."/>
            <person name="Morin E."/>
            <person name="Murat C."/>
            <person name="Nolan M."/>
            <person name="Ohm R."/>
            <person name="Pangilinan J."/>
            <person name="Pereira M."/>
            <person name="Perotto S."/>
            <person name="Peter M."/>
            <person name="Riley R."/>
            <person name="Sitrit Y."/>
            <person name="Stielow B."/>
            <person name="Szollosi G."/>
            <person name="Zifcakova L."/>
            <person name="Stursova M."/>
            <person name="Spatafora J.W."/>
            <person name="Tedersoo L."/>
            <person name="Vaario L.-M."/>
            <person name="Yamada A."/>
            <person name="Yan M."/>
            <person name="Wang P."/>
            <person name="Xu J."/>
            <person name="Bruns T."/>
            <person name="Baldrian P."/>
            <person name="Vilgalys R."/>
            <person name="Henrissat B."/>
            <person name="Grigoriev I.V."/>
            <person name="Hibbett D."/>
            <person name="Nagy L.G."/>
            <person name="Martin F.M."/>
        </authorList>
    </citation>
    <scope>NUCLEOTIDE SEQUENCE</scope>
    <source>
        <strain evidence="2">BED1</strain>
    </source>
</reference>
<protein>
    <recommendedName>
        <fullName evidence="1">Plastocyanin-like domain-containing protein</fullName>
    </recommendedName>
</protein>
<proteinExistence type="predicted"/>
<evidence type="ECO:0000313" key="3">
    <source>
        <dbReference type="Proteomes" id="UP001194468"/>
    </source>
</evidence>
<dbReference type="Pfam" id="PF00394">
    <property type="entry name" value="Cu-oxidase"/>
    <property type="match status" value="1"/>
</dbReference>
<dbReference type="GO" id="GO:0016491">
    <property type="term" value="F:oxidoreductase activity"/>
    <property type="evidence" value="ECO:0007669"/>
    <property type="project" value="UniProtKB-ARBA"/>
</dbReference>
<gene>
    <name evidence="2" type="ORF">L210DRAFT_2623389</name>
</gene>
<dbReference type="AlphaFoldDB" id="A0AAD4C5R2"/>
<reference evidence="2" key="2">
    <citation type="journal article" date="2020" name="Nat. Commun.">
        <title>Large-scale genome sequencing of mycorrhizal fungi provides insights into the early evolution of symbiotic traits.</title>
        <authorList>
            <person name="Miyauchi S."/>
            <person name="Kiss E."/>
            <person name="Kuo A."/>
            <person name="Drula E."/>
            <person name="Kohler A."/>
            <person name="Sanchez-Garcia M."/>
            <person name="Morin E."/>
            <person name="Andreopoulos B."/>
            <person name="Barry K.W."/>
            <person name="Bonito G."/>
            <person name="Buee M."/>
            <person name="Carver A."/>
            <person name="Chen C."/>
            <person name="Cichocki N."/>
            <person name="Clum A."/>
            <person name="Culley D."/>
            <person name="Crous P.W."/>
            <person name="Fauchery L."/>
            <person name="Girlanda M."/>
            <person name="Hayes R.D."/>
            <person name="Keri Z."/>
            <person name="LaButti K."/>
            <person name="Lipzen A."/>
            <person name="Lombard V."/>
            <person name="Magnuson J."/>
            <person name="Maillard F."/>
            <person name="Murat C."/>
            <person name="Nolan M."/>
            <person name="Ohm R.A."/>
            <person name="Pangilinan J."/>
            <person name="Pereira M.F."/>
            <person name="Perotto S."/>
            <person name="Peter M."/>
            <person name="Pfister S."/>
            <person name="Riley R."/>
            <person name="Sitrit Y."/>
            <person name="Stielow J.B."/>
            <person name="Szollosi G."/>
            <person name="Zifcakova L."/>
            <person name="Stursova M."/>
            <person name="Spatafora J.W."/>
            <person name="Tedersoo L."/>
            <person name="Vaario L.M."/>
            <person name="Yamada A."/>
            <person name="Yan M."/>
            <person name="Wang P."/>
            <person name="Xu J."/>
            <person name="Bruns T."/>
            <person name="Baldrian P."/>
            <person name="Vilgalys R."/>
            <person name="Dunand C."/>
            <person name="Henrissat B."/>
            <person name="Grigoriev I.V."/>
            <person name="Hibbett D."/>
            <person name="Nagy L.G."/>
            <person name="Martin F.M."/>
        </authorList>
    </citation>
    <scope>NUCLEOTIDE SEQUENCE</scope>
    <source>
        <strain evidence="2">BED1</strain>
    </source>
</reference>
<accession>A0AAD4C5R2</accession>
<evidence type="ECO:0000259" key="1">
    <source>
        <dbReference type="Pfam" id="PF00394"/>
    </source>
</evidence>
<dbReference type="Gene3D" id="2.60.40.420">
    <property type="entry name" value="Cupredoxins - blue copper proteins"/>
    <property type="match status" value="1"/>
</dbReference>
<dbReference type="InterPro" id="IPR001117">
    <property type="entry name" value="Cu-oxidase_2nd"/>
</dbReference>
<name>A0AAD4C5R2_BOLED</name>
<comment type="caution">
    <text evidence="2">The sequence shown here is derived from an EMBL/GenBank/DDBJ whole genome shotgun (WGS) entry which is preliminary data.</text>
</comment>
<dbReference type="Proteomes" id="UP001194468">
    <property type="component" value="Unassembled WGS sequence"/>
</dbReference>
<organism evidence="2 3">
    <name type="scientific">Boletus edulis BED1</name>
    <dbReference type="NCBI Taxonomy" id="1328754"/>
    <lineage>
        <taxon>Eukaryota</taxon>
        <taxon>Fungi</taxon>
        <taxon>Dikarya</taxon>
        <taxon>Basidiomycota</taxon>
        <taxon>Agaricomycotina</taxon>
        <taxon>Agaricomycetes</taxon>
        <taxon>Agaricomycetidae</taxon>
        <taxon>Boletales</taxon>
        <taxon>Boletineae</taxon>
        <taxon>Boletaceae</taxon>
        <taxon>Boletoideae</taxon>
        <taxon>Boletus</taxon>
    </lineage>
</organism>
<dbReference type="SUPFAM" id="SSF49503">
    <property type="entry name" value="Cupredoxins"/>
    <property type="match status" value="1"/>
</dbReference>
<feature type="domain" description="Plastocyanin-like" evidence="1">
    <location>
        <begin position="2"/>
        <end position="44"/>
    </location>
</feature>
<sequence length="84" mass="9986">MVTEMDGNCVEPYTFNSVYLHAAQRHPFTLHAPSRIDNYWVQSNPPRYPSGILRSQVLQHNYREWLARSKLSQMSIFFSKWKRA</sequence>
<evidence type="ECO:0000313" key="2">
    <source>
        <dbReference type="EMBL" id="KAF8448744.1"/>
    </source>
</evidence>